<dbReference type="Pfam" id="PF00015">
    <property type="entry name" value="MCPsignal"/>
    <property type="match status" value="1"/>
</dbReference>
<dbReference type="GO" id="GO:0005886">
    <property type="term" value="C:plasma membrane"/>
    <property type="evidence" value="ECO:0007669"/>
    <property type="project" value="UniProtKB-SubCell"/>
</dbReference>
<dbReference type="OrthoDB" id="9760371at2"/>
<feature type="transmembrane region" description="Helical" evidence="10">
    <location>
        <begin position="299"/>
        <end position="322"/>
    </location>
</feature>
<dbReference type="GO" id="GO:0007165">
    <property type="term" value="P:signal transduction"/>
    <property type="evidence" value="ECO:0007669"/>
    <property type="project" value="UniProtKB-KW"/>
</dbReference>
<organism evidence="13 14">
    <name type="scientific">Maribrevibacterium harenarium</name>
    <dbReference type="NCBI Taxonomy" id="2589817"/>
    <lineage>
        <taxon>Bacteria</taxon>
        <taxon>Pseudomonadati</taxon>
        <taxon>Pseudomonadota</taxon>
        <taxon>Gammaproteobacteria</taxon>
        <taxon>Oceanospirillales</taxon>
        <taxon>Oceanospirillaceae</taxon>
        <taxon>Maribrevibacterium</taxon>
    </lineage>
</organism>
<evidence type="ECO:0000313" key="13">
    <source>
        <dbReference type="EMBL" id="TPE47247.1"/>
    </source>
</evidence>
<dbReference type="Pfam" id="PF00672">
    <property type="entry name" value="HAMP"/>
    <property type="match status" value="1"/>
</dbReference>
<keyword evidence="3" id="KW-0145">Chemotaxis</keyword>
<comment type="caution">
    <text evidence="13">The sequence shown here is derived from an EMBL/GenBank/DDBJ whole genome shotgun (WGS) entry which is preliminary data.</text>
</comment>
<dbReference type="PROSITE" id="PS50111">
    <property type="entry name" value="CHEMOTAXIS_TRANSDUC_2"/>
    <property type="match status" value="1"/>
</dbReference>
<dbReference type="CDD" id="cd12912">
    <property type="entry name" value="PDC2_MCP_like"/>
    <property type="match status" value="1"/>
</dbReference>
<dbReference type="CDD" id="cd11386">
    <property type="entry name" value="MCP_signal"/>
    <property type="match status" value="1"/>
</dbReference>
<dbReference type="Gene3D" id="3.30.450.20">
    <property type="entry name" value="PAS domain"/>
    <property type="match status" value="1"/>
</dbReference>
<evidence type="ECO:0000256" key="6">
    <source>
        <dbReference type="ARBA" id="ARBA00023136"/>
    </source>
</evidence>
<dbReference type="SMART" id="SM00304">
    <property type="entry name" value="HAMP"/>
    <property type="match status" value="1"/>
</dbReference>
<feature type="domain" description="Methyl-accepting transducer" evidence="11">
    <location>
        <begin position="382"/>
        <end position="618"/>
    </location>
</feature>
<evidence type="ECO:0000256" key="4">
    <source>
        <dbReference type="ARBA" id="ARBA00022692"/>
    </source>
</evidence>
<dbReference type="CDD" id="cd12913">
    <property type="entry name" value="PDC1_MCP_like"/>
    <property type="match status" value="1"/>
</dbReference>
<dbReference type="RefSeq" id="WP_140590879.1">
    <property type="nucleotide sequence ID" value="NZ_VFRR01000044.1"/>
</dbReference>
<keyword evidence="4 10" id="KW-0812">Transmembrane</keyword>
<proteinExistence type="inferred from homology"/>
<name>A0A501WJC7_9GAMM</name>
<accession>A0A501WJC7</accession>
<dbReference type="PROSITE" id="PS50885">
    <property type="entry name" value="HAMP"/>
    <property type="match status" value="1"/>
</dbReference>
<dbReference type="InterPro" id="IPR004089">
    <property type="entry name" value="MCPsignal_dom"/>
</dbReference>
<dbReference type="Gene3D" id="1.10.287.950">
    <property type="entry name" value="Methyl-accepting chemotaxis protein"/>
    <property type="match status" value="1"/>
</dbReference>
<dbReference type="PANTHER" id="PTHR32089">
    <property type="entry name" value="METHYL-ACCEPTING CHEMOTAXIS PROTEIN MCPB"/>
    <property type="match status" value="1"/>
</dbReference>
<dbReference type="InterPro" id="IPR003660">
    <property type="entry name" value="HAMP_dom"/>
</dbReference>
<keyword evidence="14" id="KW-1185">Reference proteome</keyword>
<dbReference type="EMBL" id="VFRR01000044">
    <property type="protein sequence ID" value="TPE47247.1"/>
    <property type="molecule type" value="Genomic_DNA"/>
</dbReference>
<keyword evidence="7 9" id="KW-0807">Transducer</keyword>
<evidence type="ECO:0000259" key="12">
    <source>
        <dbReference type="PROSITE" id="PS50885"/>
    </source>
</evidence>
<evidence type="ECO:0000256" key="3">
    <source>
        <dbReference type="ARBA" id="ARBA00022500"/>
    </source>
</evidence>
<evidence type="ECO:0000256" key="9">
    <source>
        <dbReference type="PROSITE-ProRule" id="PRU00284"/>
    </source>
</evidence>
<feature type="domain" description="HAMP" evidence="12">
    <location>
        <begin position="323"/>
        <end position="377"/>
    </location>
</feature>
<dbReference type="FunFam" id="1.10.287.950:FF:000001">
    <property type="entry name" value="Methyl-accepting chemotaxis sensory transducer"/>
    <property type="match status" value="1"/>
</dbReference>
<evidence type="ECO:0000256" key="10">
    <source>
        <dbReference type="SAM" id="Phobius"/>
    </source>
</evidence>
<reference evidence="13 14" key="1">
    <citation type="submission" date="2019-06" db="EMBL/GenBank/DDBJ databases">
        <title>A novel bacterium of genus Marinomonas, isolated from coastal sand.</title>
        <authorList>
            <person name="Huang H."/>
            <person name="Mo K."/>
            <person name="Hu Y."/>
        </authorList>
    </citation>
    <scope>NUCLEOTIDE SEQUENCE [LARGE SCALE GENOMIC DNA]</scope>
    <source>
        <strain evidence="13 14">HB171799</strain>
    </source>
</reference>
<comment type="subcellular location">
    <subcellularLocation>
        <location evidence="1">Cell membrane</location>
        <topology evidence="1">Multi-pass membrane protein</topology>
    </subcellularLocation>
</comment>
<keyword evidence="2" id="KW-1003">Cell membrane</keyword>
<dbReference type="AlphaFoldDB" id="A0A501WJC7"/>
<evidence type="ECO:0000313" key="14">
    <source>
        <dbReference type="Proteomes" id="UP000315901"/>
    </source>
</evidence>
<evidence type="ECO:0000256" key="7">
    <source>
        <dbReference type="ARBA" id="ARBA00023224"/>
    </source>
</evidence>
<dbReference type="Pfam" id="PF02743">
    <property type="entry name" value="dCache_1"/>
    <property type="match status" value="1"/>
</dbReference>
<keyword evidence="6 10" id="KW-0472">Membrane</keyword>
<evidence type="ECO:0000256" key="2">
    <source>
        <dbReference type="ARBA" id="ARBA00022475"/>
    </source>
</evidence>
<sequence length="654" mass="70834">MRIKTKLLLALSFATVLPVLIVGIAVAILNSQQAVHDFDESSTQTLSAVEKTFEQFVTDIKYTVAFMSKADAVTNPNAPLFTTYAEKQGKAPAEIARKNGGSELEVYNLFEDLGTSNPNLVYVYMGDTGNGYMEWPGTYGYAEWNPKERPWYTIAEKNQGKVMMRPAYYWEPDDAVYVSAVSSFKRNNKFAGVVAIDFSIKKLTEMAKNTPIGDTGTLMVIEDTGAILVDVINPDNSFKNINEMSDPAYKQIASSKSGMFDVSINGAAYKAKILTSPNLNWKFVALMPEQEIFAATNDMIQTTVVICIVLLAGFILISFVLANRLVTPIVAVSDSLKVIAEGEGDLTAKIDIKTQDETGTLAQWFNQFLQSTRAMILEIKGAAGDINSTATLTAQKAQEVDHATSDQGLALQQIAQAGEQMLEAANEAAQSCTESAQFSEQVLETTVSGKTLIKDSTDSVTRLTKRLQDSNAVIAELENETGNINQILSTIGDIAEQTNLLALNAAIEAARAGEQGRGFAVVADEVRGLAQRTQESTEQIASILGLLSGRTRAASQAMVDCLNESEHASAASDQAIASFHKIEDVVKQMHDMTMRTATSANEQQAVTADINGHIANITRSATDISTISAELADLCKKQENLSKNVNGIVSRFRT</sequence>
<comment type="similarity">
    <text evidence="8">Belongs to the methyl-accepting chemotaxis (MCP) protein family.</text>
</comment>
<dbReference type="Proteomes" id="UP000315901">
    <property type="component" value="Unassembled WGS sequence"/>
</dbReference>
<keyword evidence="5 10" id="KW-1133">Transmembrane helix</keyword>
<dbReference type="GO" id="GO:0006935">
    <property type="term" value="P:chemotaxis"/>
    <property type="evidence" value="ECO:0007669"/>
    <property type="project" value="UniProtKB-KW"/>
</dbReference>
<evidence type="ECO:0000256" key="1">
    <source>
        <dbReference type="ARBA" id="ARBA00004651"/>
    </source>
</evidence>
<gene>
    <name evidence="13" type="ORF">FJM67_14735</name>
</gene>
<evidence type="ECO:0000256" key="5">
    <source>
        <dbReference type="ARBA" id="ARBA00022989"/>
    </source>
</evidence>
<dbReference type="PANTHER" id="PTHR32089:SF119">
    <property type="entry name" value="METHYL-ACCEPTING CHEMOTAXIS PROTEIN CTPL"/>
    <property type="match status" value="1"/>
</dbReference>
<dbReference type="SUPFAM" id="SSF58104">
    <property type="entry name" value="Methyl-accepting chemotaxis protein (MCP) signaling domain"/>
    <property type="match status" value="1"/>
</dbReference>
<dbReference type="SMART" id="SM00283">
    <property type="entry name" value="MA"/>
    <property type="match status" value="1"/>
</dbReference>
<evidence type="ECO:0000256" key="8">
    <source>
        <dbReference type="ARBA" id="ARBA00029447"/>
    </source>
</evidence>
<dbReference type="CDD" id="cd06225">
    <property type="entry name" value="HAMP"/>
    <property type="match status" value="1"/>
</dbReference>
<evidence type="ECO:0000259" key="11">
    <source>
        <dbReference type="PROSITE" id="PS50111"/>
    </source>
</evidence>
<protein>
    <submittedName>
        <fullName evidence="13">Methyl-accepting chemotaxis protein</fullName>
    </submittedName>
</protein>
<dbReference type="InterPro" id="IPR033479">
    <property type="entry name" value="dCache_1"/>
</dbReference>